<dbReference type="GO" id="GO:0008270">
    <property type="term" value="F:zinc ion binding"/>
    <property type="evidence" value="ECO:0007669"/>
    <property type="project" value="UniProtKB-KW"/>
</dbReference>
<dbReference type="GeneID" id="107947895"/>
<keyword evidence="1" id="KW-0862">Zinc</keyword>
<feature type="compositionally biased region" description="Basic and acidic residues" evidence="2">
    <location>
        <begin position="34"/>
        <end position="54"/>
    </location>
</feature>
<evidence type="ECO:0000259" key="3">
    <source>
        <dbReference type="PROSITE" id="PS50158"/>
    </source>
</evidence>
<organism evidence="4 5">
    <name type="scientific">Gossypium hirsutum</name>
    <name type="common">Upland cotton</name>
    <name type="synonym">Gossypium mexicanum</name>
    <dbReference type="NCBI Taxonomy" id="3635"/>
    <lineage>
        <taxon>Eukaryota</taxon>
        <taxon>Viridiplantae</taxon>
        <taxon>Streptophyta</taxon>
        <taxon>Embryophyta</taxon>
        <taxon>Tracheophyta</taxon>
        <taxon>Spermatophyta</taxon>
        <taxon>Magnoliopsida</taxon>
        <taxon>eudicotyledons</taxon>
        <taxon>Gunneridae</taxon>
        <taxon>Pentapetalae</taxon>
        <taxon>rosids</taxon>
        <taxon>malvids</taxon>
        <taxon>Malvales</taxon>
        <taxon>Malvaceae</taxon>
        <taxon>Malvoideae</taxon>
        <taxon>Gossypium</taxon>
    </lineage>
</organism>
<feature type="domain" description="CCHC-type" evidence="3">
    <location>
        <begin position="104"/>
        <end position="119"/>
    </location>
</feature>
<evidence type="ECO:0000256" key="2">
    <source>
        <dbReference type="SAM" id="MobiDB-lite"/>
    </source>
</evidence>
<keyword evidence="1" id="KW-0479">Metal-binding</keyword>
<proteinExistence type="predicted"/>
<dbReference type="SUPFAM" id="SSF57756">
    <property type="entry name" value="Retrovirus zinc finger-like domains"/>
    <property type="match status" value="1"/>
</dbReference>
<dbReference type="KEGG" id="ghi:107947895"/>
<gene>
    <name evidence="5" type="primary">LOC107947895</name>
</gene>
<dbReference type="SMR" id="A0A1U8NFW4"/>
<name>A0A1U8NFW4_GOSHI</name>
<evidence type="ECO:0000256" key="1">
    <source>
        <dbReference type="PROSITE-ProRule" id="PRU00047"/>
    </source>
</evidence>
<dbReference type="Pfam" id="PF00098">
    <property type="entry name" value="zf-CCHC"/>
    <property type="match status" value="1"/>
</dbReference>
<accession>A0A1U8NFW4</accession>
<feature type="compositionally biased region" description="Polar residues" evidence="2">
    <location>
        <begin position="65"/>
        <end position="76"/>
    </location>
</feature>
<dbReference type="Gene3D" id="4.10.60.10">
    <property type="entry name" value="Zinc finger, CCHC-type"/>
    <property type="match status" value="1"/>
</dbReference>
<evidence type="ECO:0000313" key="5">
    <source>
        <dbReference type="RefSeq" id="XP_016737887.2"/>
    </source>
</evidence>
<feature type="region of interest" description="Disordered" evidence="2">
    <location>
        <begin position="1"/>
        <end position="76"/>
    </location>
</feature>
<reference evidence="4" key="1">
    <citation type="journal article" date="2020" name="Nat. Genet.">
        <title>Genomic diversifications of five Gossypium allopolyploid species and their impact on cotton improvement.</title>
        <authorList>
            <person name="Chen Z.J."/>
            <person name="Sreedasyam A."/>
            <person name="Ando A."/>
            <person name="Song Q."/>
            <person name="De Santiago L.M."/>
            <person name="Hulse-Kemp A.M."/>
            <person name="Ding M."/>
            <person name="Ye W."/>
            <person name="Kirkbride R.C."/>
            <person name="Jenkins J."/>
            <person name="Plott C."/>
            <person name="Lovell J."/>
            <person name="Lin Y.M."/>
            <person name="Vaughn R."/>
            <person name="Liu B."/>
            <person name="Simpson S."/>
            <person name="Scheffler B.E."/>
            <person name="Wen L."/>
            <person name="Saski C.A."/>
            <person name="Grover C.E."/>
            <person name="Hu G."/>
            <person name="Conover J.L."/>
            <person name="Carlson J.W."/>
            <person name="Shu S."/>
            <person name="Boston L.B."/>
            <person name="Williams M."/>
            <person name="Peterson D.G."/>
            <person name="McGee K."/>
            <person name="Jones D.C."/>
            <person name="Wendel J.F."/>
            <person name="Stelly D.M."/>
            <person name="Grimwood J."/>
            <person name="Schmutz J."/>
        </authorList>
    </citation>
    <scope>NUCLEOTIDE SEQUENCE [LARGE SCALE GENOMIC DNA]</scope>
    <source>
        <strain evidence="4">cv. TM-1</strain>
    </source>
</reference>
<dbReference type="Proteomes" id="UP000818029">
    <property type="component" value="Chromosome A07"/>
</dbReference>
<protein>
    <recommendedName>
        <fullName evidence="3">CCHC-type domain-containing protein</fullName>
    </recommendedName>
</protein>
<evidence type="ECO:0000313" key="4">
    <source>
        <dbReference type="Proteomes" id="UP000818029"/>
    </source>
</evidence>
<dbReference type="InterPro" id="IPR001878">
    <property type="entry name" value="Znf_CCHC"/>
</dbReference>
<dbReference type="InterPro" id="IPR036875">
    <property type="entry name" value="Znf_CCHC_sf"/>
</dbReference>
<keyword evidence="1" id="KW-0863">Zinc-finger</keyword>
<reference evidence="5" key="2">
    <citation type="submission" date="2025-08" db="UniProtKB">
        <authorList>
            <consortium name="RefSeq"/>
        </authorList>
    </citation>
    <scope>IDENTIFICATION</scope>
</reference>
<keyword evidence="4" id="KW-1185">Reference proteome</keyword>
<dbReference type="PROSITE" id="PS50158">
    <property type="entry name" value="ZF_CCHC"/>
    <property type="match status" value="1"/>
</dbReference>
<dbReference type="AlphaFoldDB" id="A0A1U8NFW4"/>
<dbReference type="RefSeq" id="XP_016737887.2">
    <property type="nucleotide sequence ID" value="XM_016882398.2"/>
</dbReference>
<dbReference type="PaxDb" id="3635-A0A1U8NFW4"/>
<sequence length="196" mass="22084">MDPNQVEVDEVKSNAPAPDQGATPSDSRLPMACKAKELNKEKRKVDLEARDSNKRPMNRGKQHSSFKSQATSMASIGNVKSNRPECKQYGRRHLGECRMNDRACFKCGSQDHFIRDCPKTIEKEKFQGARPSNTAFRGRPRRILEMENSKGVTKETAIRFEARAPARAYAIRAREEVTSSDVITGTFSLYDTDVID</sequence>
<dbReference type="SMART" id="SM00343">
    <property type="entry name" value="ZnF_C2HC"/>
    <property type="match status" value="1"/>
</dbReference>
<dbReference type="GO" id="GO:0003676">
    <property type="term" value="F:nucleic acid binding"/>
    <property type="evidence" value="ECO:0007669"/>
    <property type="project" value="InterPro"/>
</dbReference>